<sequence>MISSVRQVLLFLAILTSPLISACDLSDEIERSRQPEKTLEPAKPPQEGENREDELPQPVIDKRDEILGILETGSLRQLTRLAQQYPDFRSNYGELDHYRHWYIMKRAGLDPIIKTQQILQQPYGIKDFGAEKYFIWPALAVRAPEDLEFSKLSFADRVTLQELVGEAGIERMKAGEAYPGFRLAIRQDGTWVYLLQDN</sequence>
<evidence type="ECO:0008006" key="5">
    <source>
        <dbReference type="Google" id="ProtNLM"/>
    </source>
</evidence>
<gene>
    <name evidence="3" type="ORF">ACFQDM_05715</name>
</gene>
<comment type="caution">
    <text evidence="3">The sequence shown here is derived from an EMBL/GenBank/DDBJ whole genome shotgun (WGS) entry which is preliminary data.</text>
</comment>
<feature type="signal peptide" evidence="2">
    <location>
        <begin position="1"/>
        <end position="22"/>
    </location>
</feature>
<name>A0ABW1S7S3_9PROT</name>
<protein>
    <recommendedName>
        <fullName evidence="5">Lipoprotein</fullName>
    </recommendedName>
</protein>
<keyword evidence="2" id="KW-0732">Signal</keyword>
<feature type="chain" id="PRO_5046164447" description="Lipoprotein" evidence="2">
    <location>
        <begin position="23"/>
        <end position="198"/>
    </location>
</feature>
<evidence type="ECO:0000313" key="4">
    <source>
        <dbReference type="Proteomes" id="UP001596303"/>
    </source>
</evidence>
<dbReference type="RefSeq" id="WP_377376657.1">
    <property type="nucleotide sequence ID" value="NZ_JBHSSW010000005.1"/>
</dbReference>
<proteinExistence type="predicted"/>
<evidence type="ECO:0000313" key="3">
    <source>
        <dbReference type="EMBL" id="MFC6197564.1"/>
    </source>
</evidence>
<keyword evidence="4" id="KW-1185">Reference proteome</keyword>
<dbReference type="Proteomes" id="UP001596303">
    <property type="component" value="Unassembled WGS sequence"/>
</dbReference>
<dbReference type="PROSITE" id="PS51257">
    <property type="entry name" value="PROKAR_LIPOPROTEIN"/>
    <property type="match status" value="1"/>
</dbReference>
<reference evidence="4" key="1">
    <citation type="journal article" date="2019" name="Int. J. Syst. Evol. Microbiol.">
        <title>The Global Catalogue of Microorganisms (GCM) 10K type strain sequencing project: providing services to taxonomists for standard genome sequencing and annotation.</title>
        <authorList>
            <consortium name="The Broad Institute Genomics Platform"/>
            <consortium name="The Broad Institute Genome Sequencing Center for Infectious Disease"/>
            <person name="Wu L."/>
            <person name="Ma J."/>
        </authorList>
    </citation>
    <scope>NUCLEOTIDE SEQUENCE [LARGE SCALE GENOMIC DNA]</scope>
    <source>
        <strain evidence="4">CGMCC-1.15741</strain>
    </source>
</reference>
<feature type="compositionally biased region" description="Basic and acidic residues" evidence="1">
    <location>
        <begin position="30"/>
        <end position="40"/>
    </location>
</feature>
<accession>A0ABW1S7S3</accession>
<dbReference type="EMBL" id="JBHSSW010000005">
    <property type="protein sequence ID" value="MFC6197564.1"/>
    <property type="molecule type" value="Genomic_DNA"/>
</dbReference>
<evidence type="ECO:0000256" key="1">
    <source>
        <dbReference type="SAM" id="MobiDB-lite"/>
    </source>
</evidence>
<organism evidence="3 4">
    <name type="scientific">Ponticaulis profundi</name>
    <dbReference type="NCBI Taxonomy" id="2665222"/>
    <lineage>
        <taxon>Bacteria</taxon>
        <taxon>Pseudomonadati</taxon>
        <taxon>Pseudomonadota</taxon>
        <taxon>Alphaproteobacteria</taxon>
        <taxon>Hyphomonadales</taxon>
        <taxon>Hyphomonadaceae</taxon>
        <taxon>Ponticaulis</taxon>
    </lineage>
</organism>
<feature type="region of interest" description="Disordered" evidence="1">
    <location>
        <begin position="30"/>
        <end position="57"/>
    </location>
</feature>
<evidence type="ECO:0000256" key="2">
    <source>
        <dbReference type="SAM" id="SignalP"/>
    </source>
</evidence>